<feature type="compositionally biased region" description="Low complexity" evidence="1">
    <location>
        <begin position="167"/>
        <end position="176"/>
    </location>
</feature>
<sequence>MNDNDNGPYYCSTLPVCSSPPTAVIPTFIISLSLLYRDFQCQNSNTTTVSADKNSTRTPKGSGQHPALWRQCRGSGLIQTPVLIPREQDRMGVGTTEQREDIETIDCRLGSPGLLTEEVLGVTRWHRFCWLRHRGRHGFSAGLREIKPLLGSSADHRSIEAKDESQRAGQQAGNGQRHIKECKNEGINGSKTNRRAPPPFIDFEPAGVWGKSVAVGWGVPVGMMAEVWICRMRGISVGAVGAGVRRVAVGITGDGPSHLLLPQSRAYVYDTELRPTEQSITANSPGSYFKKSQTSPRPQGQPWREADHLPLLLSREGHADSIRNSITRTSPRLLSAAGGRWPFCVAYLAMSSLDYSVCLCVFEVTVAESVLTETPPLIYREYVQLHQAGSQDMDKEKGGPLTFIQESLEVVEDPTEVWEAAHQLLVVHQLHQIIRTIRAALAAFPRRASMFWSRAGLTCVPRAVETLEQRLMERSELGILRMIRIKTVRAAKGQGERPSCREQCEAEKTDPESERLPGHGDKSLHGIGLGIKGLECSEWSPAHILKEWKSPQSEESLPPHEQEKQVRYPLCRQLPPPWRGLSQAMPQERSKVAPAEGRRSHRPGFSCQSPQLPEPGSPSAPLHKLEPSMSLDPALTLTLRVFRVDQCGQRDCDQQHKDPNGIHHSTIVGHQSISAATLPDVQVFSVVVIAVMSCVVGDLLLDAGPRGAGVAATEGNAIHQKRPMLKTSTPDITENQYSSHSIWASFTRFFKIPANDPVSLRNYCPVRRWSASSKPVKVIHICPVIPVWIQSGYFEMILNARLILGKKHHTVVEELLELLKLHCGFFQYLGSSFAVSVVTGGYHLFERRSLGVKRAREIIDLFFRDALVLFDVSPALCFIKPRLVSP</sequence>
<evidence type="ECO:0000256" key="1">
    <source>
        <dbReference type="SAM" id="MobiDB-lite"/>
    </source>
</evidence>
<keyword evidence="3" id="KW-1185">Reference proteome</keyword>
<name>A0A553QXK3_9TELE</name>
<evidence type="ECO:0000313" key="3">
    <source>
        <dbReference type="Proteomes" id="UP000316079"/>
    </source>
</evidence>
<dbReference type="Proteomes" id="UP000316079">
    <property type="component" value="Unassembled WGS sequence"/>
</dbReference>
<feature type="region of interest" description="Disordered" evidence="1">
    <location>
        <begin position="577"/>
        <end position="627"/>
    </location>
</feature>
<organism evidence="2 3">
    <name type="scientific">Danionella cerebrum</name>
    <dbReference type="NCBI Taxonomy" id="2873325"/>
    <lineage>
        <taxon>Eukaryota</taxon>
        <taxon>Metazoa</taxon>
        <taxon>Chordata</taxon>
        <taxon>Craniata</taxon>
        <taxon>Vertebrata</taxon>
        <taxon>Euteleostomi</taxon>
        <taxon>Actinopterygii</taxon>
        <taxon>Neopterygii</taxon>
        <taxon>Teleostei</taxon>
        <taxon>Ostariophysi</taxon>
        <taxon>Cypriniformes</taxon>
        <taxon>Danionidae</taxon>
        <taxon>Danioninae</taxon>
        <taxon>Danionella</taxon>
    </lineage>
</organism>
<accession>A0A553QXK3</accession>
<reference evidence="2 3" key="1">
    <citation type="journal article" date="2019" name="Sci. Data">
        <title>Hybrid genome assembly and annotation of Danionella translucida.</title>
        <authorList>
            <person name="Kadobianskyi M."/>
            <person name="Schulze L."/>
            <person name="Schuelke M."/>
            <person name="Judkewitz B."/>
        </authorList>
    </citation>
    <scope>NUCLEOTIDE SEQUENCE [LARGE SCALE GENOMIC DNA]</scope>
    <source>
        <strain evidence="2 3">Bolton</strain>
    </source>
</reference>
<gene>
    <name evidence="2" type="ORF">DNTS_008445</name>
</gene>
<feature type="region of interest" description="Disordered" evidence="1">
    <location>
        <begin position="278"/>
        <end position="304"/>
    </location>
</feature>
<feature type="compositionally biased region" description="Basic and acidic residues" evidence="1">
    <location>
        <begin position="156"/>
        <end position="166"/>
    </location>
</feature>
<evidence type="ECO:0000313" key="2">
    <source>
        <dbReference type="EMBL" id="TRY94546.1"/>
    </source>
</evidence>
<dbReference type="AlphaFoldDB" id="A0A553QXK3"/>
<feature type="compositionally biased region" description="Polar residues" evidence="1">
    <location>
        <begin position="46"/>
        <end position="61"/>
    </location>
</feature>
<feature type="region of interest" description="Disordered" evidence="1">
    <location>
        <begin position="494"/>
        <end position="524"/>
    </location>
</feature>
<comment type="caution">
    <text evidence="2">The sequence shown here is derived from an EMBL/GenBank/DDBJ whole genome shotgun (WGS) entry which is preliminary data.</text>
</comment>
<proteinExistence type="predicted"/>
<feature type="region of interest" description="Disordered" evidence="1">
    <location>
        <begin position="46"/>
        <end position="66"/>
    </location>
</feature>
<protein>
    <submittedName>
        <fullName evidence="2">Uncharacterized protein</fullName>
    </submittedName>
</protein>
<feature type="compositionally biased region" description="Polar residues" evidence="1">
    <location>
        <begin position="278"/>
        <end position="298"/>
    </location>
</feature>
<feature type="region of interest" description="Disordered" evidence="1">
    <location>
        <begin position="156"/>
        <end position="198"/>
    </location>
</feature>
<dbReference type="EMBL" id="SRMA01025437">
    <property type="protein sequence ID" value="TRY94546.1"/>
    <property type="molecule type" value="Genomic_DNA"/>
</dbReference>